<dbReference type="Pfam" id="PF00139">
    <property type="entry name" value="Lectin_legB"/>
    <property type="match status" value="1"/>
</dbReference>
<dbReference type="InterPro" id="IPR001220">
    <property type="entry name" value="Legume_lectin_dom"/>
</dbReference>
<keyword evidence="6" id="KW-0808">Transferase</keyword>
<organism evidence="22 23">
    <name type="scientific">Brassica campestris</name>
    <name type="common">Field mustard</name>
    <dbReference type="NCBI Taxonomy" id="3711"/>
    <lineage>
        <taxon>Eukaryota</taxon>
        <taxon>Viridiplantae</taxon>
        <taxon>Streptophyta</taxon>
        <taxon>Embryophyta</taxon>
        <taxon>Tracheophyta</taxon>
        <taxon>Spermatophyta</taxon>
        <taxon>Magnoliopsida</taxon>
        <taxon>eudicotyledons</taxon>
        <taxon>Gunneridae</taxon>
        <taxon>Pentapetalae</taxon>
        <taxon>rosids</taxon>
        <taxon>malvids</taxon>
        <taxon>Brassicales</taxon>
        <taxon>Brassicaceae</taxon>
        <taxon>Brassiceae</taxon>
        <taxon>Brassica</taxon>
    </lineage>
</organism>
<comment type="subcellular location">
    <subcellularLocation>
        <location evidence="1">Membrane</location>
        <topology evidence="1">Single-pass type I membrane protein</topology>
    </subcellularLocation>
</comment>
<evidence type="ECO:0000256" key="20">
    <source>
        <dbReference type="SAM" id="SignalP"/>
    </source>
</evidence>
<evidence type="ECO:0000256" key="1">
    <source>
        <dbReference type="ARBA" id="ARBA00004479"/>
    </source>
</evidence>
<dbReference type="FunFam" id="1.10.510.10:FF:000108">
    <property type="entry name" value="L-type lectin-domain containing receptor kinase S.4"/>
    <property type="match status" value="1"/>
</dbReference>
<evidence type="ECO:0000256" key="9">
    <source>
        <dbReference type="ARBA" id="ARBA00022734"/>
    </source>
</evidence>
<name>A0A397ZX66_BRACM</name>
<dbReference type="Gene3D" id="1.10.510.10">
    <property type="entry name" value="Transferase(Phosphotransferase) domain 1"/>
    <property type="match status" value="1"/>
</dbReference>
<accession>A0A397ZX66</accession>
<dbReference type="PROSITE" id="PS50011">
    <property type="entry name" value="PROTEIN_KINASE_DOM"/>
    <property type="match status" value="1"/>
</dbReference>
<dbReference type="InterPro" id="IPR000719">
    <property type="entry name" value="Prot_kinase_dom"/>
</dbReference>
<comment type="similarity">
    <text evidence="3">In the C-terminal section; belongs to the protein kinase superfamily. Ser/Thr protein kinase family.</text>
</comment>
<keyword evidence="13 19" id="KW-1133">Transmembrane helix</keyword>
<evidence type="ECO:0000256" key="16">
    <source>
        <dbReference type="ARBA" id="ARBA00047899"/>
    </source>
</evidence>
<evidence type="ECO:0000256" key="10">
    <source>
        <dbReference type="ARBA" id="ARBA00022741"/>
    </source>
</evidence>
<comment type="catalytic activity">
    <reaction evidence="17">
        <text>L-seryl-[protein] + ATP = O-phospho-L-seryl-[protein] + ADP + H(+)</text>
        <dbReference type="Rhea" id="RHEA:17989"/>
        <dbReference type="Rhea" id="RHEA-COMP:9863"/>
        <dbReference type="Rhea" id="RHEA-COMP:11604"/>
        <dbReference type="ChEBI" id="CHEBI:15378"/>
        <dbReference type="ChEBI" id="CHEBI:29999"/>
        <dbReference type="ChEBI" id="CHEBI:30616"/>
        <dbReference type="ChEBI" id="CHEBI:83421"/>
        <dbReference type="ChEBI" id="CHEBI:456216"/>
        <dbReference type="EC" id="2.7.11.1"/>
    </reaction>
</comment>
<evidence type="ECO:0000256" key="15">
    <source>
        <dbReference type="ARBA" id="ARBA00023170"/>
    </source>
</evidence>
<evidence type="ECO:0000313" key="23">
    <source>
        <dbReference type="Proteomes" id="UP000264353"/>
    </source>
</evidence>
<dbReference type="AlphaFoldDB" id="A0A397ZX66"/>
<dbReference type="Proteomes" id="UP000264353">
    <property type="component" value="Chromosome A3"/>
</dbReference>
<gene>
    <name evidence="22" type="ORF">BRARA_C02218</name>
</gene>
<evidence type="ECO:0000256" key="11">
    <source>
        <dbReference type="ARBA" id="ARBA00022777"/>
    </source>
</evidence>
<evidence type="ECO:0000256" key="5">
    <source>
        <dbReference type="ARBA" id="ARBA00022527"/>
    </source>
</evidence>
<evidence type="ECO:0000256" key="14">
    <source>
        <dbReference type="ARBA" id="ARBA00023136"/>
    </source>
</evidence>
<dbReference type="InterPro" id="IPR050528">
    <property type="entry name" value="L-type_Lectin-RKs"/>
</dbReference>
<evidence type="ECO:0000256" key="12">
    <source>
        <dbReference type="ARBA" id="ARBA00022840"/>
    </source>
</evidence>
<dbReference type="SUPFAM" id="SSF56112">
    <property type="entry name" value="Protein kinase-like (PK-like)"/>
    <property type="match status" value="1"/>
</dbReference>
<dbReference type="CDD" id="cd06899">
    <property type="entry name" value="lectin_legume_LecRK_Arcelin_ConA"/>
    <property type="match status" value="1"/>
</dbReference>
<proteinExistence type="inferred from homology"/>
<dbReference type="GO" id="GO:0016020">
    <property type="term" value="C:membrane"/>
    <property type="evidence" value="ECO:0007669"/>
    <property type="project" value="UniProtKB-SubCell"/>
</dbReference>
<reference evidence="22 23" key="1">
    <citation type="submission" date="2018-06" db="EMBL/GenBank/DDBJ databases">
        <title>WGS assembly of Brassica rapa FPsc.</title>
        <authorList>
            <person name="Bowman J."/>
            <person name="Kohchi T."/>
            <person name="Yamato K."/>
            <person name="Jenkins J."/>
            <person name="Shu S."/>
            <person name="Ishizaki K."/>
            <person name="Yamaoka S."/>
            <person name="Nishihama R."/>
            <person name="Nakamura Y."/>
            <person name="Berger F."/>
            <person name="Adam C."/>
            <person name="Aki S."/>
            <person name="Althoff F."/>
            <person name="Araki T."/>
            <person name="Arteaga-Vazquez M."/>
            <person name="Balasubrmanian S."/>
            <person name="Bauer D."/>
            <person name="Boehm C."/>
            <person name="Briginshaw L."/>
            <person name="Caballero-Perez J."/>
            <person name="Catarino B."/>
            <person name="Chen F."/>
            <person name="Chiyoda S."/>
            <person name="Chovatia M."/>
            <person name="Davies K."/>
            <person name="Delmans M."/>
            <person name="Demura T."/>
            <person name="Dierschke T."/>
            <person name="Dolan L."/>
            <person name="Dorantes-Acosta A."/>
            <person name="Eklund D."/>
            <person name="Florent S."/>
            <person name="Flores-Sandoval E."/>
            <person name="Fujiyama A."/>
            <person name="Fukuzawa H."/>
            <person name="Galik B."/>
            <person name="Grimanelli D."/>
            <person name="Grimwood J."/>
            <person name="Grossniklaus U."/>
            <person name="Hamada T."/>
            <person name="Haseloff J."/>
            <person name="Hetherington A."/>
            <person name="Higo A."/>
            <person name="Hirakawa Y."/>
            <person name="Hundley H."/>
            <person name="Ikeda Y."/>
            <person name="Inoue K."/>
            <person name="Inoue S."/>
            <person name="Ishida S."/>
            <person name="Jia Q."/>
            <person name="Kakita M."/>
            <person name="Kanazawa T."/>
            <person name="Kawai Y."/>
            <person name="Kawashima T."/>
            <person name="Kennedy M."/>
            <person name="Kinose K."/>
            <person name="Kinoshita T."/>
            <person name="Kohara Y."/>
            <person name="Koide E."/>
            <person name="Komatsu K."/>
            <person name="Kopischke S."/>
            <person name="Kubo M."/>
            <person name="Kyozuka J."/>
            <person name="Lagercrantz U."/>
            <person name="Lin S."/>
            <person name="Lindquist E."/>
            <person name="Lipzen A."/>
            <person name="Lu C."/>
            <person name="Luna E."/>
            <person name="Martienssen R."/>
            <person name="Minamino N."/>
            <person name="Mizutani M."/>
            <person name="Mizutani M."/>
            <person name="Mochizuki N."/>
            <person name="Monte I."/>
            <person name="Mosher R."/>
            <person name="Nagasaki H."/>
            <person name="Nakagami H."/>
            <person name="Naramoto S."/>
            <person name="Nishitani K."/>
            <person name="Ohtani M."/>
            <person name="Okamoto T."/>
            <person name="Okumura M."/>
            <person name="Phillips J."/>
            <person name="Pollak B."/>
            <person name="Reinders A."/>
            <person name="Roevekamp M."/>
            <person name="Sano R."/>
            <person name="Sawa S."/>
            <person name="Schmid M."/>
            <person name="Shirakawa M."/>
            <person name="Solano R."/>
            <person name="Spunde A."/>
            <person name="Suetsugu N."/>
            <person name="Sugano S."/>
            <person name="Sugiyama A."/>
            <person name="Sun R."/>
            <person name="Suzuki Y."/>
            <person name="Takenaka M."/>
            <person name="Takezawa D."/>
            <person name="Tomogane H."/>
            <person name="Tsuzuki M."/>
            <person name="Ueda T."/>
            <person name="Umeda M."/>
            <person name="Ward J."/>
            <person name="Watanabe Y."/>
            <person name="Yazaki K."/>
            <person name="Yokoyama R."/>
            <person name="Yoshitake Y."/>
            <person name="Yotsui I."/>
            <person name="Zachgo S."/>
            <person name="Schmutz J."/>
        </authorList>
    </citation>
    <scope>NUCLEOTIDE SEQUENCE [LARGE SCALE GENOMIC DNA]</scope>
    <source>
        <strain evidence="23">cv. B-3</strain>
    </source>
</reference>
<evidence type="ECO:0000256" key="18">
    <source>
        <dbReference type="PROSITE-ProRule" id="PRU10141"/>
    </source>
</evidence>
<dbReference type="Gene3D" id="3.30.200.20">
    <property type="entry name" value="Phosphorylase Kinase, domain 1"/>
    <property type="match status" value="1"/>
</dbReference>
<dbReference type="InterPro" id="IPR013320">
    <property type="entry name" value="ConA-like_dom_sf"/>
</dbReference>
<evidence type="ECO:0000256" key="4">
    <source>
        <dbReference type="ARBA" id="ARBA00012513"/>
    </source>
</evidence>
<keyword evidence="11" id="KW-0418">Kinase</keyword>
<dbReference type="PANTHER" id="PTHR27007">
    <property type="match status" value="1"/>
</dbReference>
<feature type="chain" id="PRO_5017343098" description="non-specific serine/threonine protein kinase" evidence="20">
    <location>
        <begin position="17"/>
        <end position="662"/>
    </location>
</feature>
<evidence type="ECO:0000256" key="8">
    <source>
        <dbReference type="ARBA" id="ARBA00022729"/>
    </source>
</evidence>
<keyword evidence="14 19" id="KW-0472">Membrane</keyword>
<keyword evidence="9" id="KW-0430">Lectin</keyword>
<evidence type="ECO:0000313" key="22">
    <source>
        <dbReference type="EMBL" id="RID70179.1"/>
    </source>
</evidence>
<evidence type="ECO:0000259" key="21">
    <source>
        <dbReference type="PROSITE" id="PS50011"/>
    </source>
</evidence>
<dbReference type="InterPro" id="IPR011009">
    <property type="entry name" value="Kinase-like_dom_sf"/>
</dbReference>
<dbReference type="Pfam" id="PF00069">
    <property type="entry name" value="Pkinase"/>
    <property type="match status" value="1"/>
</dbReference>
<comment type="catalytic activity">
    <reaction evidence="16">
        <text>L-threonyl-[protein] + ATP = O-phospho-L-threonyl-[protein] + ADP + H(+)</text>
        <dbReference type="Rhea" id="RHEA:46608"/>
        <dbReference type="Rhea" id="RHEA-COMP:11060"/>
        <dbReference type="Rhea" id="RHEA-COMP:11605"/>
        <dbReference type="ChEBI" id="CHEBI:15378"/>
        <dbReference type="ChEBI" id="CHEBI:30013"/>
        <dbReference type="ChEBI" id="CHEBI:30616"/>
        <dbReference type="ChEBI" id="CHEBI:61977"/>
        <dbReference type="ChEBI" id="CHEBI:456216"/>
        <dbReference type="EC" id="2.7.11.1"/>
    </reaction>
</comment>
<dbReference type="PROSITE" id="PS00107">
    <property type="entry name" value="PROTEIN_KINASE_ATP"/>
    <property type="match status" value="1"/>
</dbReference>
<evidence type="ECO:0000256" key="2">
    <source>
        <dbReference type="ARBA" id="ARBA00008536"/>
    </source>
</evidence>
<sequence>MVLVIIALINTETSLGRLVMEGSAGFMNGFRTLTNTKKHVYGQTFSEEPLPFKNSTNGNLTSFSLTLLFAIAPENRHRGSHGMAFVISPTRGISGASADQYLGMFNDTNNGKSSNHVIAVELDIHKDDEFGDIDDNHVGININGMRSTMSAPAGFYDQNGQFRNLSLISGNLLQVTVLYSQEDKQLNVTLSSPEEAYYPKKPLLSLNQDLSPYVLENMYVGCTASTGSIGALHYVWSIHAYSFLIVPDLDYDIPKFPPYPQPDSQVKRTVLVTFLTFALFVALVASAFSIFFYKRHKMVKEVLEEWEIQCGPHRFSYKELFKATKGFHDRQLLATKGFSDKQLLGKGGFGQVFKGTLPGSDTEIAVKRISHDSRQGMQEFLAEISTIGRLRHQNLVRLQGYCRYKEQLYLVYDFMPNGSLDKYLYRRGNQEPLTWNQRFKIIKDVAYALCYLHHEWGQVVIHRDIKPANVLIDHHMDARLGDFGLAKLYDQGFVPHTSRVIGTIGYIAPELIRSGRATTGTDVYAFGLFMLEVSCGRRLIEPRAPSNEAVLAEWTLECWESGDILEAASERLRGEQDREQVELVLKLGVLCSHQVATIRPDMSKVIKILNCDVQLPDNLLDIVKAEKIRVWSETSERALGVLNTQMSIGTLTLTEPFTSHGR</sequence>
<evidence type="ECO:0000256" key="13">
    <source>
        <dbReference type="ARBA" id="ARBA00022989"/>
    </source>
</evidence>
<keyword evidence="8 20" id="KW-0732">Signal</keyword>
<dbReference type="GO" id="GO:0004674">
    <property type="term" value="F:protein serine/threonine kinase activity"/>
    <property type="evidence" value="ECO:0007669"/>
    <property type="project" value="UniProtKB-KW"/>
</dbReference>
<dbReference type="InterPro" id="IPR008271">
    <property type="entry name" value="Ser/Thr_kinase_AS"/>
</dbReference>
<evidence type="ECO:0000256" key="6">
    <source>
        <dbReference type="ARBA" id="ARBA00022679"/>
    </source>
</evidence>
<feature type="signal peptide" evidence="20">
    <location>
        <begin position="1"/>
        <end position="16"/>
    </location>
</feature>
<evidence type="ECO:0000256" key="3">
    <source>
        <dbReference type="ARBA" id="ARBA00010217"/>
    </source>
</evidence>
<feature type="transmembrane region" description="Helical" evidence="19">
    <location>
        <begin position="270"/>
        <end position="293"/>
    </location>
</feature>
<feature type="domain" description="Protein kinase" evidence="21">
    <location>
        <begin position="338"/>
        <end position="596"/>
    </location>
</feature>
<dbReference type="EC" id="2.7.11.1" evidence="4"/>
<comment type="similarity">
    <text evidence="2">In the N-terminal section; belongs to the leguminous lectin family.</text>
</comment>
<dbReference type="GO" id="GO:0005524">
    <property type="term" value="F:ATP binding"/>
    <property type="evidence" value="ECO:0007669"/>
    <property type="project" value="UniProtKB-UniRule"/>
</dbReference>
<dbReference type="CDD" id="cd14066">
    <property type="entry name" value="STKc_IRAK"/>
    <property type="match status" value="1"/>
</dbReference>
<keyword evidence="7 19" id="KW-0812">Transmembrane</keyword>
<dbReference type="GO" id="GO:0030246">
    <property type="term" value="F:carbohydrate binding"/>
    <property type="evidence" value="ECO:0007669"/>
    <property type="project" value="UniProtKB-KW"/>
</dbReference>
<keyword evidence="10 18" id="KW-0547">Nucleotide-binding</keyword>
<evidence type="ECO:0000256" key="19">
    <source>
        <dbReference type="SAM" id="Phobius"/>
    </source>
</evidence>
<keyword evidence="5" id="KW-0723">Serine/threonine-protein kinase</keyword>
<dbReference type="FunFam" id="3.30.200.20:FF:000178">
    <property type="entry name" value="serine/threonine-protein kinase PBS1-like"/>
    <property type="match status" value="1"/>
</dbReference>
<keyword evidence="15" id="KW-0675">Receptor</keyword>
<dbReference type="SMART" id="SM00220">
    <property type="entry name" value="S_TKc"/>
    <property type="match status" value="1"/>
</dbReference>
<dbReference type="EMBL" id="CM010630">
    <property type="protein sequence ID" value="RID70179.1"/>
    <property type="molecule type" value="Genomic_DNA"/>
</dbReference>
<evidence type="ECO:0000256" key="7">
    <source>
        <dbReference type="ARBA" id="ARBA00022692"/>
    </source>
</evidence>
<protein>
    <recommendedName>
        <fullName evidence="4">non-specific serine/threonine protein kinase</fullName>
        <ecNumber evidence="4">2.7.11.1</ecNumber>
    </recommendedName>
</protein>
<dbReference type="SUPFAM" id="SSF49899">
    <property type="entry name" value="Concanavalin A-like lectins/glucanases"/>
    <property type="match status" value="1"/>
</dbReference>
<keyword evidence="12 18" id="KW-0067">ATP-binding</keyword>
<evidence type="ECO:0000256" key="17">
    <source>
        <dbReference type="ARBA" id="ARBA00048679"/>
    </source>
</evidence>
<dbReference type="Gene3D" id="2.60.120.200">
    <property type="match status" value="1"/>
</dbReference>
<dbReference type="InterPro" id="IPR017441">
    <property type="entry name" value="Protein_kinase_ATP_BS"/>
</dbReference>
<dbReference type="PROSITE" id="PS00108">
    <property type="entry name" value="PROTEIN_KINASE_ST"/>
    <property type="match status" value="1"/>
</dbReference>
<feature type="binding site" evidence="18">
    <location>
        <position position="367"/>
    </location>
    <ligand>
        <name>ATP</name>
        <dbReference type="ChEBI" id="CHEBI:30616"/>
    </ligand>
</feature>